<feature type="domain" description="BPP" evidence="2">
    <location>
        <begin position="297"/>
        <end position="620"/>
    </location>
</feature>
<reference evidence="4" key="1">
    <citation type="submission" date="2016-10" db="EMBL/GenBank/DDBJ databases">
        <authorList>
            <person name="Varghese N."/>
            <person name="Submissions S."/>
        </authorList>
    </citation>
    <scope>NUCLEOTIDE SEQUENCE [LARGE SCALE GENOMIC DNA]</scope>
    <source>
        <strain evidence="4">CGMCC 1.11014</strain>
    </source>
</reference>
<evidence type="ECO:0000256" key="1">
    <source>
        <dbReference type="SAM" id="SignalP"/>
    </source>
</evidence>
<dbReference type="STRING" id="1035707.SAMN05216552_104919"/>
<feature type="chain" id="PRO_5011797238" evidence="1">
    <location>
        <begin position="25"/>
        <end position="623"/>
    </location>
</feature>
<keyword evidence="4" id="KW-1185">Reference proteome</keyword>
<gene>
    <name evidence="3" type="ORF">SAMN05216552_104919</name>
</gene>
<dbReference type="AlphaFoldDB" id="A0A1I7M264"/>
<accession>A0A1I7M264</accession>
<dbReference type="EMBL" id="FPBO01000049">
    <property type="protein sequence ID" value="SFV16033.1"/>
    <property type="molecule type" value="Genomic_DNA"/>
</dbReference>
<evidence type="ECO:0000259" key="2">
    <source>
        <dbReference type="PROSITE" id="PS51662"/>
    </source>
</evidence>
<sequence>MMHKTILTAALCAAHLAATPYAGAATPAALPASMAMAAELAAMPDGGWLALDKHGLRLLDAAGAERGRVSMRAKHLDTRPRPGGVLAMAVDSNTETPRLVDIDLGSGAMRPQTPFPAPHFGVEAACLYRDAQELDYLFLVAKDGQAEQWLMRGDERRLVRRLALPPRVHHCKVDDGSATLLASESGMGLWAYSADAEGAGGREALGLRPPFGAMAGGAAAITLLPGGAAALDGKGGKLHTFRIQDGHWHALPPRALKSPAGARALTARSGGHGPELLLADEDGGHWRQLPLAWPSSAAQGLPPTAIVLPRMQTEPVARLGDAADDPAIWVHATDPDAGRVLGTNKKQGLLVYDLKGAQTQLLEVGRLNNVDLRQNVLLDGARLDLAVATQRDDNTLILFTIDAGGTVAEAARFATGMEKIYGVCTYQPAGGGLEAFVNDKDGLFKHYRITRQNGAYAGTLLRSFRVASQPEGCVADDRTGRLFIGEEKRGVWTLAASGDAPASLKMVLPVGPQLKADVEGMSLYHGAAASYLVVSSQGDNSYVVLDALPPHKVRGRFRIGVNAALGIDGASETDGLDVSSANLGGPYASGMLVVQDGYKRLPDGPQNFKYVAWSDIASALGLP</sequence>
<dbReference type="SUPFAM" id="SSF50956">
    <property type="entry name" value="Thermostable phytase (3-phytase)"/>
    <property type="match status" value="2"/>
</dbReference>
<dbReference type="InterPro" id="IPR011042">
    <property type="entry name" value="6-blade_b-propeller_TolB-like"/>
</dbReference>
<dbReference type="RefSeq" id="WP_229490930.1">
    <property type="nucleotide sequence ID" value="NZ_FPBO01000049.1"/>
</dbReference>
<evidence type="ECO:0000313" key="3">
    <source>
        <dbReference type="EMBL" id="SFV16033.1"/>
    </source>
</evidence>
<dbReference type="GO" id="GO:0016158">
    <property type="term" value="F:inositol hexakisphosphate 3-phosphatase activity"/>
    <property type="evidence" value="ECO:0007669"/>
    <property type="project" value="InterPro"/>
</dbReference>
<dbReference type="Proteomes" id="UP000199391">
    <property type="component" value="Unassembled WGS sequence"/>
</dbReference>
<dbReference type="Gene3D" id="2.120.10.30">
    <property type="entry name" value="TolB, C-terminal domain"/>
    <property type="match status" value="2"/>
</dbReference>
<organism evidence="3 4">
    <name type="scientific">Pseudoduganella namucuonensis</name>
    <dbReference type="NCBI Taxonomy" id="1035707"/>
    <lineage>
        <taxon>Bacteria</taxon>
        <taxon>Pseudomonadati</taxon>
        <taxon>Pseudomonadota</taxon>
        <taxon>Betaproteobacteria</taxon>
        <taxon>Burkholderiales</taxon>
        <taxon>Oxalobacteraceae</taxon>
        <taxon>Telluria group</taxon>
        <taxon>Pseudoduganella</taxon>
    </lineage>
</organism>
<dbReference type="InterPro" id="IPR003431">
    <property type="entry name" value="B-propeller_Phytase"/>
</dbReference>
<protein>
    <submittedName>
        <fullName evidence="3">3-phytase</fullName>
    </submittedName>
</protein>
<feature type="domain" description="BPP" evidence="2">
    <location>
        <begin position="24"/>
        <end position="293"/>
    </location>
</feature>
<keyword evidence="1" id="KW-0732">Signal</keyword>
<name>A0A1I7M264_9BURK</name>
<proteinExistence type="predicted"/>
<dbReference type="Pfam" id="PF02333">
    <property type="entry name" value="Phytase"/>
    <property type="match status" value="1"/>
</dbReference>
<evidence type="ECO:0000313" key="4">
    <source>
        <dbReference type="Proteomes" id="UP000199391"/>
    </source>
</evidence>
<dbReference type="PROSITE" id="PS51662">
    <property type="entry name" value="BP_PHYTASE"/>
    <property type="match status" value="2"/>
</dbReference>
<feature type="signal peptide" evidence="1">
    <location>
        <begin position="1"/>
        <end position="24"/>
    </location>
</feature>